<comment type="caution">
    <text evidence="1">The sequence shown here is derived from an EMBL/GenBank/DDBJ whole genome shotgun (WGS) entry which is preliminary data.</text>
</comment>
<name>A0A0G0MQ57_9BACT</name>
<organism evidence="1 2">
    <name type="scientific">candidate division WS6 bacterium GW2011_GWF2_39_15</name>
    <dbReference type="NCBI Taxonomy" id="1619100"/>
    <lineage>
        <taxon>Bacteria</taxon>
        <taxon>Candidatus Dojkabacteria</taxon>
    </lineage>
</organism>
<evidence type="ECO:0000313" key="2">
    <source>
        <dbReference type="Proteomes" id="UP000034799"/>
    </source>
</evidence>
<dbReference type="EMBL" id="LBWK01000001">
    <property type="protein sequence ID" value="KKR06154.1"/>
    <property type="molecule type" value="Genomic_DNA"/>
</dbReference>
<dbReference type="Proteomes" id="UP000034799">
    <property type="component" value="Unassembled WGS sequence"/>
</dbReference>
<gene>
    <name evidence="1" type="ORF">UT34_C0001G0194</name>
</gene>
<sequence length="57" mass="6222">MLSFKHLNTVTETRFIVEYRSCRDGGIGRREGLKILFSKGSGGSIPPLGIAITIIKS</sequence>
<dbReference type="STRING" id="1619100.UT34_C0001G0194"/>
<proteinExistence type="predicted"/>
<accession>A0A0G0MQ57</accession>
<reference evidence="1 2" key="1">
    <citation type="journal article" date="2015" name="Nature">
        <title>rRNA introns, odd ribosomes, and small enigmatic genomes across a large radiation of phyla.</title>
        <authorList>
            <person name="Brown C.T."/>
            <person name="Hug L.A."/>
            <person name="Thomas B.C."/>
            <person name="Sharon I."/>
            <person name="Castelle C.J."/>
            <person name="Singh A."/>
            <person name="Wilkins M.J."/>
            <person name="Williams K.H."/>
            <person name="Banfield J.F."/>
        </authorList>
    </citation>
    <scope>NUCLEOTIDE SEQUENCE [LARGE SCALE GENOMIC DNA]</scope>
</reference>
<protein>
    <submittedName>
        <fullName evidence="1">Uncharacterized protein</fullName>
    </submittedName>
</protein>
<dbReference type="AlphaFoldDB" id="A0A0G0MQ57"/>
<evidence type="ECO:0000313" key="1">
    <source>
        <dbReference type="EMBL" id="KKR06154.1"/>
    </source>
</evidence>